<name>J9D0A8_EDHAE</name>
<proteinExistence type="predicted"/>
<protein>
    <submittedName>
        <fullName evidence="2">Uncharacterized protein</fullName>
    </submittedName>
</protein>
<evidence type="ECO:0000256" key="1">
    <source>
        <dbReference type="SAM" id="MobiDB-lite"/>
    </source>
</evidence>
<dbReference type="InParanoid" id="J9D0A8"/>
<accession>J9D0A8</accession>
<sequence>MSDLNIVEQILALLKQTHGNILHLSVYIRDYKAFKRFVRSDLLVEKFEGLTPLELAKKLNYQEFFENQENESVADENITNKYFQSTNKDIEYGNYNSESAHARNQKIDASTGENEKNVQEYRSSGSDTNNCQYPPTKEKNHDSFNSESTGHKDSAKENNFLSKTPKNYFNYSSSSKNDMPENDSVDSNNQDYVDRKSFRNYKEKVENLDSRCRNDSPMRQNRNKIPPRIEQSDENNQYCEETDFDDFKSCIESFELNSNKNVHLNNDDKLSYLAKNITVVQEEPLNEKIIKTISMRKYLNPLQGYSDRLLKLTLNYVFVVSKKITVIDLRNVMIYKEGLKITILCDDKEYKFKGYDADEVDEFYRLLRNQSLRKNLIVDANQKSNEQIIATKNTLDDGNETKEFLYAFLLRVLLIKINDPTLINLISKIKPLTEYVNSIKIEDNNSSMFEETLSSDKESFYSSLEEQFYEIESNEHFFKIYRNELPEKTTGTYEPISYLQKLTEQLQHNLLIKEKSNMDLLFRQIIAFSVASYSQFEKRKYPCIKPFVTEIFTNKTDKYAFFVERSDSNTINLIYFDEFMSLKMSNNLVEICVNEYVVRYNYDMSKLKSSKDYLGNVINCEVSIKIFINNNFESQLATEKNKSANSVLQRNGSFKGSKIFNIIDQGVKKMTFSSSGSKEDLNNNHPFIRYNVPLFTPDEYLSDVLASCELSYVNNSVTGKLFKGQNITQITGLWAYKISFKDNKGATDQYTWNHLTEYCPDYYNFNQFTMQLNTPFADQYCDSRSRIDTRAIEYGRIGEFKKYNTLYKKTYGEIKNNLSKTLFTLKNGKWFFMKEKSDTTLDFRL</sequence>
<dbReference type="Proteomes" id="UP000003163">
    <property type="component" value="Unassembled WGS sequence"/>
</dbReference>
<feature type="region of interest" description="Disordered" evidence="1">
    <location>
        <begin position="100"/>
        <end position="191"/>
    </location>
</feature>
<feature type="compositionally biased region" description="Basic and acidic residues" evidence="1">
    <location>
        <begin position="136"/>
        <end position="156"/>
    </location>
</feature>
<gene>
    <name evidence="2" type="ORF">EDEG_00491</name>
</gene>
<evidence type="ECO:0000313" key="2">
    <source>
        <dbReference type="EMBL" id="EJW01306.1"/>
    </source>
</evidence>
<dbReference type="AlphaFoldDB" id="J9D0A8"/>
<reference evidence="2 3" key="1">
    <citation type="submission" date="2011-08" db="EMBL/GenBank/DDBJ databases">
        <authorList>
            <person name="Liu Z.J."/>
            <person name="Shi F.L."/>
            <person name="Lu J.Q."/>
            <person name="Li M."/>
            <person name="Wang Z.L."/>
        </authorList>
    </citation>
    <scope>NUCLEOTIDE SEQUENCE [LARGE SCALE GENOMIC DNA]</scope>
    <source>
        <strain evidence="2 3">USNM 41457</strain>
    </source>
</reference>
<comment type="caution">
    <text evidence="2">The sequence shown here is derived from an EMBL/GenBank/DDBJ whole genome shotgun (WGS) entry which is preliminary data.</text>
</comment>
<organism evidence="2 3">
    <name type="scientific">Edhazardia aedis (strain USNM 41457)</name>
    <name type="common">Microsporidian parasite</name>
    <dbReference type="NCBI Taxonomy" id="1003232"/>
    <lineage>
        <taxon>Eukaryota</taxon>
        <taxon>Fungi</taxon>
        <taxon>Fungi incertae sedis</taxon>
        <taxon>Microsporidia</taxon>
        <taxon>Edhazardia</taxon>
    </lineage>
</organism>
<evidence type="ECO:0000313" key="3">
    <source>
        <dbReference type="Proteomes" id="UP000003163"/>
    </source>
</evidence>
<dbReference type="VEuPathDB" id="MicrosporidiaDB:EDEG_00491"/>
<dbReference type="HOGENOM" id="CLU_337071_0_0_1"/>
<dbReference type="SUPFAM" id="SSF144000">
    <property type="entry name" value="Oxysterol-binding protein-like"/>
    <property type="match status" value="1"/>
</dbReference>
<feature type="compositionally biased region" description="Polar residues" evidence="1">
    <location>
        <begin position="120"/>
        <end position="133"/>
    </location>
</feature>
<feature type="compositionally biased region" description="Polar residues" evidence="1">
    <location>
        <begin position="157"/>
        <end position="171"/>
    </location>
</feature>
<reference evidence="3" key="2">
    <citation type="submission" date="2015-07" db="EMBL/GenBank/DDBJ databases">
        <title>Contrasting host-pathogen interactions and genome evolution in two generalist and specialist microsporidian pathogens of mosquitoes.</title>
        <authorList>
            <consortium name="The Broad Institute Genomics Platform"/>
            <consortium name="The Broad Institute Genome Sequencing Center for Infectious Disease"/>
            <person name="Cuomo C.A."/>
            <person name="Sanscrainte N.D."/>
            <person name="Goldberg J.M."/>
            <person name="Heiman D."/>
            <person name="Young S."/>
            <person name="Zeng Q."/>
            <person name="Becnel J.J."/>
            <person name="Birren B.W."/>
        </authorList>
    </citation>
    <scope>NUCLEOTIDE SEQUENCE [LARGE SCALE GENOMIC DNA]</scope>
    <source>
        <strain evidence="3">USNM 41457</strain>
    </source>
</reference>
<dbReference type="InterPro" id="IPR037239">
    <property type="entry name" value="OSBP_sf"/>
</dbReference>
<dbReference type="EMBL" id="AFBI03000005">
    <property type="protein sequence ID" value="EJW01306.1"/>
    <property type="molecule type" value="Genomic_DNA"/>
</dbReference>
<keyword evidence="3" id="KW-1185">Reference proteome</keyword>